<keyword evidence="3" id="KW-1185">Reference proteome</keyword>
<feature type="compositionally biased region" description="Polar residues" evidence="1">
    <location>
        <begin position="73"/>
        <end position="90"/>
    </location>
</feature>
<dbReference type="OrthoDB" id="3785169at2759"/>
<proteinExistence type="predicted"/>
<protein>
    <submittedName>
        <fullName evidence="2">Uncharacterized protein</fullName>
    </submittedName>
</protein>
<comment type="caution">
    <text evidence="2">The sequence shown here is derived from an EMBL/GenBank/DDBJ whole genome shotgun (WGS) entry which is preliminary data.</text>
</comment>
<gene>
    <name evidence="2" type="ORF">K460DRAFT_401590</name>
</gene>
<dbReference type="GeneID" id="63853681"/>
<dbReference type="Proteomes" id="UP000800039">
    <property type="component" value="Unassembled WGS sequence"/>
</dbReference>
<evidence type="ECO:0000313" key="3">
    <source>
        <dbReference type="Proteomes" id="UP000800039"/>
    </source>
</evidence>
<sequence length="314" mass="35375">MVSSPLPYDVRWTSKLIRRDIKDLKSKCVAKFKNMFTKAAKASIPSHPQDEKFEAAAGECESFERVAERSIPETASTEFPRSDSTNLRSSTATTAPTELTEEPETNSQKGFTTLYELLETKLKELYTSRERDLPDEERWKFRGSCLLLHMAIQACPSNDSYNIFREGKSAPDESKMLLELLQLGTAKACNIPGNKVSEMPAEPYTKRNSEHARYDSAFSTVSLGSLQPPNLTKPSKAPPPSQIWHTILQASTGHTKITSVAEDILTYVWPEKNAADILDQIGHPEKQFHEDSELRLQFRRILFPEYDALVKGSC</sequence>
<reference evidence="2" key="1">
    <citation type="submission" date="2020-01" db="EMBL/GenBank/DDBJ databases">
        <authorList>
            <consortium name="DOE Joint Genome Institute"/>
            <person name="Haridas S."/>
            <person name="Albert R."/>
            <person name="Binder M."/>
            <person name="Bloem J."/>
            <person name="Labutti K."/>
            <person name="Salamov A."/>
            <person name="Andreopoulos B."/>
            <person name="Baker S.E."/>
            <person name="Barry K."/>
            <person name="Bills G."/>
            <person name="Bluhm B.H."/>
            <person name="Cannon C."/>
            <person name="Castanera R."/>
            <person name="Culley D.E."/>
            <person name="Daum C."/>
            <person name="Ezra D."/>
            <person name="Gonzalez J.B."/>
            <person name="Henrissat B."/>
            <person name="Kuo A."/>
            <person name="Liang C."/>
            <person name="Lipzen A."/>
            <person name="Lutzoni F."/>
            <person name="Magnuson J."/>
            <person name="Mondo S."/>
            <person name="Nolan M."/>
            <person name="Ohm R."/>
            <person name="Pangilinan J."/>
            <person name="Park H.-J."/>
            <person name="Ramirez L."/>
            <person name="Alfaro M."/>
            <person name="Sun H."/>
            <person name="Tritt A."/>
            <person name="Yoshinaga Y."/>
            <person name="Zwiers L.-H."/>
            <person name="Turgeon B.G."/>
            <person name="Goodwin S.B."/>
            <person name="Spatafora J.W."/>
            <person name="Crous P.W."/>
            <person name="Grigoriev I.V."/>
        </authorList>
    </citation>
    <scope>NUCLEOTIDE SEQUENCE</scope>
    <source>
        <strain evidence="2">CBS 394.84</strain>
    </source>
</reference>
<name>A0A9P4GV42_9PLEO</name>
<dbReference type="EMBL" id="ML976614">
    <property type="protein sequence ID" value="KAF1851576.1"/>
    <property type="molecule type" value="Genomic_DNA"/>
</dbReference>
<dbReference type="AlphaFoldDB" id="A0A9P4GV42"/>
<accession>A0A9P4GV42</accession>
<evidence type="ECO:0000256" key="1">
    <source>
        <dbReference type="SAM" id="MobiDB-lite"/>
    </source>
</evidence>
<feature type="region of interest" description="Disordered" evidence="1">
    <location>
        <begin position="70"/>
        <end position="111"/>
    </location>
</feature>
<dbReference type="RefSeq" id="XP_040794139.1">
    <property type="nucleotide sequence ID" value="XM_040936431.1"/>
</dbReference>
<organism evidence="2 3">
    <name type="scientific">Cucurbitaria berberidis CBS 394.84</name>
    <dbReference type="NCBI Taxonomy" id="1168544"/>
    <lineage>
        <taxon>Eukaryota</taxon>
        <taxon>Fungi</taxon>
        <taxon>Dikarya</taxon>
        <taxon>Ascomycota</taxon>
        <taxon>Pezizomycotina</taxon>
        <taxon>Dothideomycetes</taxon>
        <taxon>Pleosporomycetidae</taxon>
        <taxon>Pleosporales</taxon>
        <taxon>Pleosporineae</taxon>
        <taxon>Cucurbitariaceae</taxon>
        <taxon>Cucurbitaria</taxon>
    </lineage>
</organism>
<evidence type="ECO:0000313" key="2">
    <source>
        <dbReference type="EMBL" id="KAF1851576.1"/>
    </source>
</evidence>